<evidence type="ECO:0000313" key="2">
    <source>
        <dbReference type="Proteomes" id="UP000004259"/>
    </source>
</evidence>
<evidence type="ECO:0000313" key="1">
    <source>
        <dbReference type="EMBL" id="EGC01052.1"/>
    </source>
</evidence>
<comment type="caution">
    <text evidence="1">The sequence shown here is derived from an EMBL/GenBank/DDBJ whole genome shotgun (WGS) entry which is preliminary data.</text>
</comment>
<accession>E9SI08</accession>
<dbReference type="Proteomes" id="UP000004259">
    <property type="component" value="Unassembled WGS sequence"/>
</dbReference>
<sequence>MSEQGSRKPVLRENRHTTILTIIYQTKKQEQNYYRTVTNNYDKHINLS</sequence>
<gene>
    <name evidence="1" type="ORF">CUS_5373</name>
</gene>
<reference evidence="1 2" key="1">
    <citation type="submission" date="2011-02" db="EMBL/GenBank/DDBJ databases">
        <authorList>
            <person name="Nelson K.E."/>
            <person name="Sutton G."/>
            <person name="Torralba M."/>
            <person name="Durkin S."/>
            <person name="Harkins D."/>
            <person name="Montgomery R."/>
            <person name="Ziemer C."/>
            <person name="Klaassens E."/>
            <person name="Ocuiv P."/>
            <person name="Morrison M."/>
        </authorList>
    </citation>
    <scope>NUCLEOTIDE SEQUENCE [LARGE SCALE GENOMIC DNA]</scope>
    <source>
        <strain evidence="1 2">8</strain>
    </source>
</reference>
<dbReference type="EMBL" id="ADKM02000135">
    <property type="protein sequence ID" value="EGC01052.1"/>
    <property type="molecule type" value="Genomic_DNA"/>
</dbReference>
<name>E9SI08_RUMAL</name>
<proteinExistence type="predicted"/>
<protein>
    <submittedName>
        <fullName evidence="1">Conserved domain protein</fullName>
    </submittedName>
</protein>
<keyword evidence="2" id="KW-1185">Reference proteome</keyword>
<organism evidence="1 2">
    <name type="scientific">Ruminococcus albus 8</name>
    <dbReference type="NCBI Taxonomy" id="246199"/>
    <lineage>
        <taxon>Bacteria</taxon>
        <taxon>Bacillati</taxon>
        <taxon>Bacillota</taxon>
        <taxon>Clostridia</taxon>
        <taxon>Eubacteriales</taxon>
        <taxon>Oscillospiraceae</taxon>
        <taxon>Ruminococcus</taxon>
    </lineage>
</organism>
<dbReference type="AlphaFoldDB" id="E9SI08"/>